<proteinExistence type="predicted"/>
<evidence type="ECO:0000313" key="1">
    <source>
        <dbReference type="EMBL" id="EGW09699.1"/>
    </source>
</evidence>
<accession>G3HQM4</accession>
<dbReference type="EMBL" id="JH000616">
    <property type="protein sequence ID" value="EGW09699.1"/>
    <property type="molecule type" value="Genomic_DNA"/>
</dbReference>
<name>G3HQM4_CRIGR</name>
<evidence type="ECO:0000313" key="2">
    <source>
        <dbReference type="Proteomes" id="UP000001075"/>
    </source>
</evidence>
<dbReference type="InParanoid" id="G3HQM4"/>
<dbReference type="AlphaFoldDB" id="G3HQM4"/>
<protein>
    <submittedName>
        <fullName evidence="1">Uncharacterized protein</fullName>
    </submittedName>
</protein>
<organism evidence="1 2">
    <name type="scientific">Cricetulus griseus</name>
    <name type="common">Chinese hamster</name>
    <name type="synonym">Cricetulus barabensis griseus</name>
    <dbReference type="NCBI Taxonomy" id="10029"/>
    <lineage>
        <taxon>Eukaryota</taxon>
        <taxon>Metazoa</taxon>
        <taxon>Chordata</taxon>
        <taxon>Craniata</taxon>
        <taxon>Vertebrata</taxon>
        <taxon>Euteleostomi</taxon>
        <taxon>Mammalia</taxon>
        <taxon>Eutheria</taxon>
        <taxon>Euarchontoglires</taxon>
        <taxon>Glires</taxon>
        <taxon>Rodentia</taxon>
        <taxon>Myomorpha</taxon>
        <taxon>Muroidea</taxon>
        <taxon>Cricetidae</taxon>
        <taxon>Cricetinae</taxon>
        <taxon>Cricetulus</taxon>
    </lineage>
</organism>
<dbReference type="Proteomes" id="UP000001075">
    <property type="component" value="Unassembled WGS sequence"/>
</dbReference>
<sequence length="56" mass="6247">MKKCREDIVKTEAGTGVLNCKTRTPSVLGLQPKPTRGKNKTLLIILDYTFGPSELW</sequence>
<gene>
    <name evidence="1" type="ORF">I79_013129</name>
</gene>
<reference evidence="2" key="1">
    <citation type="journal article" date="2011" name="Nat. Biotechnol.">
        <title>The genomic sequence of the Chinese hamster ovary (CHO)-K1 cell line.</title>
        <authorList>
            <person name="Xu X."/>
            <person name="Nagarajan H."/>
            <person name="Lewis N.E."/>
            <person name="Pan S."/>
            <person name="Cai Z."/>
            <person name="Liu X."/>
            <person name="Chen W."/>
            <person name="Xie M."/>
            <person name="Wang W."/>
            <person name="Hammond S."/>
            <person name="Andersen M.R."/>
            <person name="Neff N."/>
            <person name="Passarelli B."/>
            <person name="Koh W."/>
            <person name="Fan H.C."/>
            <person name="Wang J."/>
            <person name="Gui Y."/>
            <person name="Lee K.H."/>
            <person name="Betenbaugh M.J."/>
            <person name="Quake S.R."/>
            <person name="Famili I."/>
            <person name="Palsson B.O."/>
            <person name="Wang J."/>
        </authorList>
    </citation>
    <scope>NUCLEOTIDE SEQUENCE [LARGE SCALE GENOMIC DNA]</scope>
    <source>
        <strain evidence="2">CHO K1 cell line</strain>
    </source>
</reference>